<dbReference type="Proteomes" id="UP000325579">
    <property type="component" value="Unassembled WGS sequence"/>
</dbReference>
<protein>
    <submittedName>
        <fullName evidence="8">ClpP/crotonase-like domain-containing protein</fullName>
    </submittedName>
</protein>
<gene>
    <name evidence="8" type="ORF">BDV37DRAFT_291349</name>
</gene>
<dbReference type="EMBL" id="ML736750">
    <property type="protein sequence ID" value="KAE8407112.1"/>
    <property type="molecule type" value="Genomic_DNA"/>
</dbReference>
<keyword evidence="9" id="KW-1185">Reference proteome</keyword>
<evidence type="ECO:0000256" key="3">
    <source>
        <dbReference type="ARBA" id="ARBA00005254"/>
    </source>
</evidence>
<keyword evidence="6" id="KW-0456">Lyase</keyword>
<evidence type="ECO:0000256" key="7">
    <source>
        <dbReference type="RuleBase" id="RU003707"/>
    </source>
</evidence>
<dbReference type="GO" id="GO:0005777">
    <property type="term" value="C:peroxisome"/>
    <property type="evidence" value="ECO:0007669"/>
    <property type="project" value="UniProtKB-SubCell"/>
</dbReference>
<dbReference type="OrthoDB" id="2139957at2759"/>
<dbReference type="GO" id="GO:0016853">
    <property type="term" value="F:isomerase activity"/>
    <property type="evidence" value="ECO:0007669"/>
    <property type="project" value="UniProtKB-KW"/>
</dbReference>
<evidence type="ECO:0000256" key="6">
    <source>
        <dbReference type="ARBA" id="ARBA00023239"/>
    </source>
</evidence>
<evidence type="ECO:0000256" key="5">
    <source>
        <dbReference type="ARBA" id="ARBA00023235"/>
    </source>
</evidence>
<evidence type="ECO:0000313" key="9">
    <source>
        <dbReference type="Proteomes" id="UP000325579"/>
    </source>
</evidence>
<evidence type="ECO:0000256" key="1">
    <source>
        <dbReference type="ARBA" id="ARBA00004275"/>
    </source>
</evidence>
<accession>A0A5N7DKY6</accession>
<dbReference type="InterPro" id="IPR001753">
    <property type="entry name" value="Enoyl-CoA_hydra/iso"/>
</dbReference>
<sequence>MAVPFKTQPPSTKHYIVSFPQPQTLLVTINREKQRNSLPSDAHWEAHELLTWFDHEPSLLVAVITGAGKKAFCAGQDLQEQSSKTSGQLSLAQKALLTHPPTGFAGLSQRKGVKPVLAAVNGFALGGGFEICLNCDIVVASPTAEFGLPEAGVGLFAAAGGLPRLARVCGMQIASELALTCRRLPAQEALSLRLINRISKTPESLLEETLAIAKRITAFSPDAILVTRQGLREAWETSSVQHAASRTREAYVDRVVRGENFKIGVEAFAKKVQPQWRESKI</sequence>
<comment type="pathway">
    <text evidence="2">Siderophore biosynthesis.</text>
</comment>
<proteinExistence type="inferred from homology"/>
<dbReference type="PANTHER" id="PTHR11941">
    <property type="entry name" value="ENOYL-COA HYDRATASE-RELATED"/>
    <property type="match status" value="1"/>
</dbReference>
<dbReference type="Pfam" id="PF00378">
    <property type="entry name" value="ECH_1"/>
    <property type="match status" value="1"/>
</dbReference>
<dbReference type="GO" id="GO:0006635">
    <property type="term" value="P:fatty acid beta-oxidation"/>
    <property type="evidence" value="ECO:0007669"/>
    <property type="project" value="TreeGrafter"/>
</dbReference>
<comment type="subcellular location">
    <subcellularLocation>
        <location evidence="1">Peroxisome</location>
    </subcellularLocation>
</comment>
<dbReference type="GO" id="GO:0016829">
    <property type="term" value="F:lyase activity"/>
    <property type="evidence" value="ECO:0007669"/>
    <property type="project" value="UniProtKB-KW"/>
</dbReference>
<dbReference type="Gene3D" id="3.90.226.10">
    <property type="entry name" value="2-enoyl-CoA Hydratase, Chain A, domain 1"/>
    <property type="match status" value="1"/>
</dbReference>
<dbReference type="RefSeq" id="XP_031944431.1">
    <property type="nucleotide sequence ID" value="XM_032088916.1"/>
</dbReference>
<evidence type="ECO:0000256" key="2">
    <source>
        <dbReference type="ARBA" id="ARBA00004924"/>
    </source>
</evidence>
<dbReference type="PANTHER" id="PTHR11941:SF68">
    <property type="entry name" value="CARNITINYL-COA DEHYDRATASE"/>
    <property type="match status" value="1"/>
</dbReference>
<evidence type="ECO:0000313" key="8">
    <source>
        <dbReference type="EMBL" id="KAE8407112.1"/>
    </source>
</evidence>
<name>A0A5N7DKY6_9EURO</name>
<comment type="similarity">
    <text evidence="3 7">Belongs to the enoyl-CoA hydratase/isomerase family.</text>
</comment>
<dbReference type="InterPro" id="IPR018376">
    <property type="entry name" value="Enoyl-CoA_hyd/isom_CS"/>
</dbReference>
<keyword evidence="5" id="KW-0413">Isomerase</keyword>
<keyword evidence="4" id="KW-0576">Peroxisome</keyword>
<organism evidence="8 9">
    <name type="scientific">Aspergillus pseudonomiae</name>
    <dbReference type="NCBI Taxonomy" id="1506151"/>
    <lineage>
        <taxon>Eukaryota</taxon>
        <taxon>Fungi</taxon>
        <taxon>Dikarya</taxon>
        <taxon>Ascomycota</taxon>
        <taxon>Pezizomycotina</taxon>
        <taxon>Eurotiomycetes</taxon>
        <taxon>Eurotiomycetidae</taxon>
        <taxon>Eurotiales</taxon>
        <taxon>Aspergillaceae</taxon>
        <taxon>Aspergillus</taxon>
        <taxon>Aspergillus subgen. Circumdati</taxon>
    </lineage>
</organism>
<dbReference type="GeneID" id="43673607"/>
<evidence type="ECO:0000256" key="4">
    <source>
        <dbReference type="ARBA" id="ARBA00023140"/>
    </source>
</evidence>
<dbReference type="SUPFAM" id="SSF52096">
    <property type="entry name" value="ClpP/crotonase"/>
    <property type="match status" value="1"/>
</dbReference>
<dbReference type="PROSITE" id="PS00166">
    <property type="entry name" value="ENOYL_COA_HYDRATASE"/>
    <property type="match status" value="1"/>
</dbReference>
<dbReference type="InterPro" id="IPR029045">
    <property type="entry name" value="ClpP/crotonase-like_dom_sf"/>
</dbReference>
<dbReference type="FunFam" id="3.90.226.10:FF:000074">
    <property type="entry name" value="Enoyl-CoA hydratase (AFU_orthologue AFUA_2G10650)"/>
    <property type="match status" value="1"/>
</dbReference>
<dbReference type="CDD" id="cd06558">
    <property type="entry name" value="crotonase-like"/>
    <property type="match status" value="1"/>
</dbReference>
<reference evidence="8 9" key="1">
    <citation type="submission" date="2019-04" db="EMBL/GenBank/DDBJ databases">
        <authorList>
            <consortium name="DOE Joint Genome Institute"/>
            <person name="Mondo S."/>
            <person name="Kjaerbolling I."/>
            <person name="Vesth T."/>
            <person name="Frisvad J.C."/>
            <person name="Nybo J.L."/>
            <person name="Theobald S."/>
            <person name="Kildgaard S."/>
            <person name="Isbrandt T."/>
            <person name="Kuo A."/>
            <person name="Sato A."/>
            <person name="Lyhne E.K."/>
            <person name="Kogle M.E."/>
            <person name="Wiebenga A."/>
            <person name="Kun R.S."/>
            <person name="Lubbers R.J."/>
            <person name="Makela M.R."/>
            <person name="Barry K."/>
            <person name="Chovatia M."/>
            <person name="Clum A."/>
            <person name="Daum C."/>
            <person name="Haridas S."/>
            <person name="He G."/>
            <person name="LaButti K."/>
            <person name="Lipzen A."/>
            <person name="Riley R."/>
            <person name="Salamov A."/>
            <person name="Simmons B.A."/>
            <person name="Magnuson J.K."/>
            <person name="Henrissat B."/>
            <person name="Mortensen U.H."/>
            <person name="Larsen T.O."/>
            <person name="Devries R.P."/>
            <person name="Grigoriev I.V."/>
            <person name="Machida M."/>
            <person name="Baker S.E."/>
            <person name="Andersen M.R."/>
            <person name="Cantor M.N."/>
            <person name="Hua S.X."/>
        </authorList>
    </citation>
    <scope>NUCLEOTIDE SEQUENCE [LARGE SCALE GENOMIC DNA]</scope>
    <source>
        <strain evidence="8 9">CBS 119388</strain>
    </source>
</reference>
<dbReference type="AlphaFoldDB" id="A0A5N7DKY6"/>
<dbReference type="GO" id="GO:0005739">
    <property type="term" value="C:mitochondrion"/>
    <property type="evidence" value="ECO:0007669"/>
    <property type="project" value="TreeGrafter"/>
</dbReference>